<evidence type="ECO:0000313" key="8">
    <source>
        <dbReference type="Proteomes" id="UP000230078"/>
    </source>
</evidence>
<comment type="subcellular location">
    <subcellularLocation>
        <location evidence="1">Membrane</location>
        <topology evidence="1">Single-pass membrane protein</topology>
    </subcellularLocation>
</comment>
<dbReference type="Pfam" id="PF07963">
    <property type="entry name" value="N_methyl"/>
    <property type="match status" value="1"/>
</dbReference>
<dbReference type="GO" id="GO:0015627">
    <property type="term" value="C:type II protein secretion system complex"/>
    <property type="evidence" value="ECO:0007669"/>
    <property type="project" value="InterPro"/>
</dbReference>
<organism evidence="7 8">
    <name type="scientific">Candidatus Magasanikbacteria bacterium CG_4_10_14_0_2_um_filter_41_31</name>
    <dbReference type="NCBI Taxonomy" id="1974639"/>
    <lineage>
        <taxon>Bacteria</taxon>
        <taxon>Candidatus Magasanikiibacteriota</taxon>
    </lineage>
</organism>
<dbReference type="Gene3D" id="3.30.700.10">
    <property type="entry name" value="Glycoprotein, Type 4 Pilin"/>
    <property type="match status" value="1"/>
</dbReference>
<protein>
    <recommendedName>
        <fullName evidence="6">Type II secretion system protein GspG C-terminal domain-containing protein</fullName>
    </recommendedName>
</protein>
<keyword evidence="2" id="KW-0488">Methylation</keyword>
<evidence type="ECO:0000256" key="3">
    <source>
        <dbReference type="ARBA" id="ARBA00022692"/>
    </source>
</evidence>
<dbReference type="AlphaFoldDB" id="A0A2M7V492"/>
<dbReference type="InterPro" id="IPR013545">
    <property type="entry name" value="T2SS_protein-GspG_C"/>
</dbReference>
<dbReference type="PANTHER" id="PTHR30093">
    <property type="entry name" value="GENERAL SECRETION PATHWAY PROTEIN G"/>
    <property type="match status" value="1"/>
</dbReference>
<dbReference type="InterPro" id="IPR045584">
    <property type="entry name" value="Pilin-like"/>
</dbReference>
<keyword evidence="3" id="KW-0812">Transmembrane</keyword>
<evidence type="ECO:0000256" key="4">
    <source>
        <dbReference type="ARBA" id="ARBA00022989"/>
    </source>
</evidence>
<dbReference type="SUPFAM" id="SSF54523">
    <property type="entry name" value="Pili subunits"/>
    <property type="match status" value="1"/>
</dbReference>
<sequence length="154" mass="15952">MNKKTMSANKQGFTLIELLVVIAIIGLLSTLAVVALGSARSKANDAKRLSDIKQVQTALELFYTDNNAYPTTTASGITLGDSSNACLNSTGFHVTGVTDCPSPYMGQVPADPSSAQDYTYIAEVPGSAYTISLRLEGTVSGLAGTVTATPSGIQ</sequence>
<evidence type="ECO:0000256" key="2">
    <source>
        <dbReference type="ARBA" id="ARBA00022481"/>
    </source>
</evidence>
<dbReference type="Proteomes" id="UP000230078">
    <property type="component" value="Unassembled WGS sequence"/>
</dbReference>
<evidence type="ECO:0000259" key="6">
    <source>
        <dbReference type="Pfam" id="PF08334"/>
    </source>
</evidence>
<accession>A0A2M7V492</accession>
<dbReference type="GO" id="GO:0015628">
    <property type="term" value="P:protein secretion by the type II secretion system"/>
    <property type="evidence" value="ECO:0007669"/>
    <property type="project" value="InterPro"/>
</dbReference>
<feature type="domain" description="Type II secretion system protein GspG C-terminal" evidence="6">
    <location>
        <begin position="40"/>
        <end position="131"/>
    </location>
</feature>
<dbReference type="InterPro" id="IPR000983">
    <property type="entry name" value="Bac_GSPG_pilin"/>
</dbReference>
<proteinExistence type="predicted"/>
<dbReference type="GO" id="GO:0016020">
    <property type="term" value="C:membrane"/>
    <property type="evidence" value="ECO:0007669"/>
    <property type="project" value="UniProtKB-SubCell"/>
</dbReference>
<name>A0A2M7V492_9BACT</name>
<comment type="caution">
    <text evidence="7">The sequence shown here is derived from an EMBL/GenBank/DDBJ whole genome shotgun (WGS) entry which is preliminary data.</text>
</comment>
<evidence type="ECO:0000313" key="7">
    <source>
        <dbReference type="EMBL" id="PIZ93362.1"/>
    </source>
</evidence>
<dbReference type="EMBL" id="PFPI01000028">
    <property type="protein sequence ID" value="PIZ93362.1"/>
    <property type="molecule type" value="Genomic_DNA"/>
</dbReference>
<dbReference type="PRINTS" id="PR00813">
    <property type="entry name" value="BCTERIALGSPG"/>
</dbReference>
<keyword evidence="5" id="KW-0472">Membrane</keyword>
<dbReference type="PANTHER" id="PTHR30093:SF44">
    <property type="entry name" value="TYPE II SECRETION SYSTEM CORE PROTEIN G"/>
    <property type="match status" value="1"/>
</dbReference>
<keyword evidence="4" id="KW-1133">Transmembrane helix</keyword>
<evidence type="ECO:0000256" key="5">
    <source>
        <dbReference type="ARBA" id="ARBA00023136"/>
    </source>
</evidence>
<dbReference type="NCBIfam" id="TIGR02532">
    <property type="entry name" value="IV_pilin_GFxxxE"/>
    <property type="match status" value="1"/>
</dbReference>
<reference evidence="8" key="1">
    <citation type="submission" date="2017-09" db="EMBL/GenBank/DDBJ databases">
        <title>Depth-based differentiation of microbial function through sediment-hosted aquifers and enrichment of novel symbionts in the deep terrestrial subsurface.</title>
        <authorList>
            <person name="Probst A.J."/>
            <person name="Ladd B."/>
            <person name="Jarett J.K."/>
            <person name="Geller-Mcgrath D.E."/>
            <person name="Sieber C.M.K."/>
            <person name="Emerson J.B."/>
            <person name="Anantharaman K."/>
            <person name="Thomas B.C."/>
            <person name="Malmstrom R."/>
            <person name="Stieglmeier M."/>
            <person name="Klingl A."/>
            <person name="Woyke T."/>
            <person name="Ryan C.M."/>
            <person name="Banfield J.F."/>
        </authorList>
    </citation>
    <scope>NUCLEOTIDE SEQUENCE [LARGE SCALE GENOMIC DNA]</scope>
</reference>
<dbReference type="PROSITE" id="PS00409">
    <property type="entry name" value="PROKAR_NTER_METHYL"/>
    <property type="match status" value="1"/>
</dbReference>
<evidence type="ECO:0000256" key="1">
    <source>
        <dbReference type="ARBA" id="ARBA00004167"/>
    </source>
</evidence>
<gene>
    <name evidence="7" type="ORF">COX83_02210</name>
</gene>
<dbReference type="Pfam" id="PF08334">
    <property type="entry name" value="T2SSG"/>
    <property type="match status" value="1"/>
</dbReference>
<dbReference type="InterPro" id="IPR012902">
    <property type="entry name" value="N_methyl_site"/>
</dbReference>